<protein>
    <recommendedName>
        <fullName evidence="6">Farnesol dehydrogenase</fullName>
    </recommendedName>
</protein>
<organism evidence="4 5">
    <name type="scientific">Ignelater luminosus</name>
    <name type="common">Cucubano</name>
    <name type="synonym">Pyrophorus luminosus</name>
    <dbReference type="NCBI Taxonomy" id="2038154"/>
    <lineage>
        <taxon>Eukaryota</taxon>
        <taxon>Metazoa</taxon>
        <taxon>Ecdysozoa</taxon>
        <taxon>Arthropoda</taxon>
        <taxon>Hexapoda</taxon>
        <taxon>Insecta</taxon>
        <taxon>Pterygota</taxon>
        <taxon>Neoptera</taxon>
        <taxon>Endopterygota</taxon>
        <taxon>Coleoptera</taxon>
        <taxon>Polyphaga</taxon>
        <taxon>Elateriformia</taxon>
        <taxon>Elateroidea</taxon>
        <taxon>Elateridae</taxon>
        <taxon>Agrypninae</taxon>
        <taxon>Pyrophorini</taxon>
        <taxon>Ignelater</taxon>
    </lineage>
</organism>
<dbReference type="FunFam" id="3.40.50.720:FF:000047">
    <property type="entry name" value="NADP-dependent L-serine/L-allo-threonine dehydrogenase"/>
    <property type="match status" value="1"/>
</dbReference>
<evidence type="ECO:0000256" key="1">
    <source>
        <dbReference type="ARBA" id="ARBA00006484"/>
    </source>
</evidence>
<dbReference type="InterPro" id="IPR002347">
    <property type="entry name" value="SDR_fam"/>
</dbReference>
<gene>
    <name evidence="4" type="ORF">ILUMI_04046</name>
</gene>
<dbReference type="Gene3D" id="3.40.50.720">
    <property type="entry name" value="NAD(P)-binding Rossmann-like Domain"/>
    <property type="match status" value="1"/>
</dbReference>
<dbReference type="PRINTS" id="PR00081">
    <property type="entry name" value="GDHRDH"/>
</dbReference>
<dbReference type="InterPro" id="IPR020904">
    <property type="entry name" value="Sc_DH/Rdtase_CS"/>
</dbReference>
<evidence type="ECO:0008006" key="6">
    <source>
        <dbReference type="Google" id="ProtNLM"/>
    </source>
</evidence>
<dbReference type="EMBL" id="VTPC01001386">
    <property type="protein sequence ID" value="KAF2902138.1"/>
    <property type="molecule type" value="Genomic_DNA"/>
</dbReference>
<dbReference type="AlphaFoldDB" id="A0A8K0D9U9"/>
<evidence type="ECO:0000256" key="3">
    <source>
        <dbReference type="RuleBase" id="RU000363"/>
    </source>
</evidence>
<evidence type="ECO:0000313" key="4">
    <source>
        <dbReference type="EMBL" id="KAF2902138.1"/>
    </source>
</evidence>
<evidence type="ECO:0000256" key="2">
    <source>
        <dbReference type="ARBA" id="ARBA00023002"/>
    </source>
</evidence>
<proteinExistence type="inferred from homology"/>
<dbReference type="Proteomes" id="UP000801492">
    <property type="component" value="Unassembled WGS sequence"/>
</dbReference>
<dbReference type="SUPFAM" id="SSF51735">
    <property type="entry name" value="NAD(P)-binding Rossmann-fold domains"/>
    <property type="match status" value="1"/>
</dbReference>
<dbReference type="PANTHER" id="PTHR43115">
    <property type="entry name" value="DEHYDROGENASE/REDUCTASE SDR FAMILY MEMBER 11"/>
    <property type="match status" value="1"/>
</dbReference>
<name>A0A8K0D9U9_IGNLU</name>
<evidence type="ECO:0000313" key="5">
    <source>
        <dbReference type="Proteomes" id="UP000801492"/>
    </source>
</evidence>
<dbReference type="Pfam" id="PF00106">
    <property type="entry name" value="adh_short"/>
    <property type="match status" value="1"/>
</dbReference>
<dbReference type="PRINTS" id="PR00080">
    <property type="entry name" value="SDRFAMILY"/>
</dbReference>
<dbReference type="GO" id="GO:0016616">
    <property type="term" value="F:oxidoreductase activity, acting on the CH-OH group of donors, NAD or NADP as acceptor"/>
    <property type="evidence" value="ECO:0007669"/>
    <property type="project" value="UniProtKB-ARBA"/>
</dbReference>
<sequence>MVVSMERWNGKVAVVTGASAGIGAAISEQLVESGLKVVGLARRKEKIDELAKRLEGKTGKLYALKTDITKEEDVLKAFEWIKENVGPVHILINNSGVVMSGYMMDGKTDLWKSTLDINVLGLCIATREAIRDMRANNVNGHIVHINSYAGHCVPNAPGMNIYPASKHGVTALTETLRQELNSIGSKIKISSVSPGYVKTQIFEAGAKASGLPGIPTEQLTLLEKLPSLQAKDVADAVLYVLSTPPHVQIHELIVKPVGEPF</sequence>
<dbReference type="InterPro" id="IPR036291">
    <property type="entry name" value="NAD(P)-bd_dom_sf"/>
</dbReference>
<keyword evidence="5" id="KW-1185">Reference proteome</keyword>
<dbReference type="PANTHER" id="PTHR43115:SF4">
    <property type="entry name" value="DEHYDROGENASE_REDUCTASE SDR FAMILY MEMBER 11"/>
    <property type="match status" value="1"/>
</dbReference>
<comment type="similarity">
    <text evidence="1 3">Belongs to the short-chain dehydrogenases/reductases (SDR) family.</text>
</comment>
<accession>A0A8K0D9U9</accession>
<dbReference type="PROSITE" id="PS00061">
    <property type="entry name" value="ADH_SHORT"/>
    <property type="match status" value="1"/>
</dbReference>
<comment type="caution">
    <text evidence="4">The sequence shown here is derived from an EMBL/GenBank/DDBJ whole genome shotgun (WGS) entry which is preliminary data.</text>
</comment>
<reference evidence="4" key="1">
    <citation type="submission" date="2019-08" db="EMBL/GenBank/DDBJ databases">
        <title>The genome of the North American firefly Photinus pyralis.</title>
        <authorList>
            <consortium name="Photinus pyralis genome working group"/>
            <person name="Fallon T.R."/>
            <person name="Sander Lower S.E."/>
            <person name="Weng J.-K."/>
        </authorList>
    </citation>
    <scope>NUCLEOTIDE SEQUENCE</scope>
    <source>
        <strain evidence="4">TRF0915ILg1</strain>
        <tissue evidence="4">Whole body</tissue>
    </source>
</reference>
<keyword evidence="2" id="KW-0560">Oxidoreductase</keyword>
<dbReference type="OrthoDB" id="1933717at2759"/>